<protein>
    <submittedName>
        <fullName evidence="1">Uncharacterized protein</fullName>
    </submittedName>
</protein>
<dbReference type="HOGENOM" id="CLU_2484510_0_0_1"/>
<sequence length="87" mass="9279">MINGSSSAKNIREATIYGNAQGEMINGSSSAKNIREATIYGKECSRKEIRNGFANMVVINTTYGNGSPADSFDIRIIGNGSEMANGR</sequence>
<accession>A0A015K125</accession>
<dbReference type="OrthoDB" id="10415090at2759"/>
<evidence type="ECO:0000313" key="1">
    <source>
        <dbReference type="EMBL" id="EXX73345.1"/>
    </source>
</evidence>
<evidence type="ECO:0000313" key="2">
    <source>
        <dbReference type="Proteomes" id="UP000022910"/>
    </source>
</evidence>
<comment type="caution">
    <text evidence="1">The sequence shown here is derived from an EMBL/GenBank/DDBJ whole genome shotgun (WGS) entry which is preliminary data.</text>
</comment>
<dbReference type="AlphaFoldDB" id="A0A015K125"/>
<dbReference type="Proteomes" id="UP000022910">
    <property type="component" value="Unassembled WGS sequence"/>
</dbReference>
<gene>
    <name evidence="1" type="ORF">RirG_061070</name>
</gene>
<name>A0A015K125_RHIIW</name>
<proteinExistence type="predicted"/>
<dbReference type="EMBL" id="JEMT01014732">
    <property type="protein sequence ID" value="EXX73345.1"/>
    <property type="molecule type" value="Genomic_DNA"/>
</dbReference>
<keyword evidence="2" id="KW-1185">Reference proteome</keyword>
<organism evidence="1 2">
    <name type="scientific">Rhizophagus irregularis (strain DAOM 197198w)</name>
    <name type="common">Glomus intraradices</name>
    <dbReference type="NCBI Taxonomy" id="1432141"/>
    <lineage>
        <taxon>Eukaryota</taxon>
        <taxon>Fungi</taxon>
        <taxon>Fungi incertae sedis</taxon>
        <taxon>Mucoromycota</taxon>
        <taxon>Glomeromycotina</taxon>
        <taxon>Glomeromycetes</taxon>
        <taxon>Glomerales</taxon>
        <taxon>Glomeraceae</taxon>
        <taxon>Rhizophagus</taxon>
    </lineage>
</organism>
<reference evidence="1 2" key="1">
    <citation type="submission" date="2014-02" db="EMBL/GenBank/DDBJ databases">
        <title>Single nucleus genome sequencing reveals high similarity among nuclei of an endomycorrhizal fungus.</title>
        <authorList>
            <person name="Lin K."/>
            <person name="Geurts R."/>
            <person name="Zhang Z."/>
            <person name="Limpens E."/>
            <person name="Saunders D.G."/>
            <person name="Mu D."/>
            <person name="Pang E."/>
            <person name="Cao H."/>
            <person name="Cha H."/>
            <person name="Lin T."/>
            <person name="Zhou Q."/>
            <person name="Shang Y."/>
            <person name="Li Y."/>
            <person name="Ivanov S."/>
            <person name="Sharma T."/>
            <person name="Velzen R.V."/>
            <person name="Ruijter N.D."/>
            <person name="Aanen D.K."/>
            <person name="Win J."/>
            <person name="Kamoun S."/>
            <person name="Bisseling T."/>
            <person name="Huang S."/>
        </authorList>
    </citation>
    <scope>NUCLEOTIDE SEQUENCE [LARGE SCALE GENOMIC DNA]</scope>
    <source>
        <strain evidence="2">DAOM197198w</strain>
    </source>
</reference>